<evidence type="ECO:0000313" key="3">
    <source>
        <dbReference type="EMBL" id="OCW56444.1"/>
    </source>
</evidence>
<feature type="compositionally biased region" description="Polar residues" evidence="1">
    <location>
        <begin position="323"/>
        <end position="336"/>
    </location>
</feature>
<keyword evidence="2" id="KW-1133">Transmembrane helix</keyword>
<feature type="region of interest" description="Disordered" evidence="1">
    <location>
        <begin position="299"/>
        <end position="356"/>
    </location>
</feature>
<evidence type="ECO:0000256" key="2">
    <source>
        <dbReference type="SAM" id="Phobius"/>
    </source>
</evidence>
<dbReference type="Proteomes" id="UP000094795">
    <property type="component" value="Unassembled WGS sequence"/>
</dbReference>
<keyword evidence="2" id="KW-0812">Transmembrane</keyword>
<dbReference type="OrthoDB" id="7870844at2"/>
<comment type="caution">
    <text evidence="3">The sequence shown here is derived from an EMBL/GenBank/DDBJ whole genome shotgun (WGS) entry which is preliminary data.</text>
</comment>
<proteinExistence type="predicted"/>
<keyword evidence="2" id="KW-0472">Membrane</keyword>
<feature type="transmembrane region" description="Helical" evidence="2">
    <location>
        <begin position="266"/>
        <end position="288"/>
    </location>
</feature>
<gene>
    <name evidence="3" type="ORF">AWJ14_20440</name>
</gene>
<feature type="region of interest" description="Disordered" evidence="1">
    <location>
        <begin position="88"/>
        <end position="263"/>
    </location>
</feature>
<reference evidence="3 4" key="1">
    <citation type="submission" date="2015-12" db="EMBL/GenBank/DDBJ databases">
        <authorList>
            <person name="Shamseldin A."/>
            <person name="Moawad H."/>
            <person name="Abd El-Rahim W.M."/>
            <person name="Sadowsky M.J."/>
        </authorList>
    </citation>
    <scope>NUCLEOTIDE SEQUENCE [LARGE SCALE GENOMIC DNA]</scope>
    <source>
        <strain evidence="3 4">JC234</strain>
    </source>
</reference>
<name>A0A1C1YSH1_9HYPH</name>
<feature type="compositionally biased region" description="Low complexity" evidence="1">
    <location>
        <begin position="161"/>
        <end position="193"/>
    </location>
</feature>
<evidence type="ECO:0000256" key="1">
    <source>
        <dbReference type="SAM" id="MobiDB-lite"/>
    </source>
</evidence>
<organism evidence="3 4">
    <name type="scientific">Hoeflea olei</name>
    <dbReference type="NCBI Taxonomy" id="1480615"/>
    <lineage>
        <taxon>Bacteria</taxon>
        <taxon>Pseudomonadati</taxon>
        <taxon>Pseudomonadota</taxon>
        <taxon>Alphaproteobacteria</taxon>
        <taxon>Hyphomicrobiales</taxon>
        <taxon>Rhizobiaceae</taxon>
        <taxon>Hoeflea</taxon>
    </lineage>
</organism>
<feature type="compositionally biased region" description="Low complexity" evidence="1">
    <location>
        <begin position="238"/>
        <end position="252"/>
    </location>
</feature>
<accession>A0A1C1YSH1</accession>
<feature type="compositionally biased region" description="Low complexity" evidence="1">
    <location>
        <begin position="132"/>
        <end position="144"/>
    </location>
</feature>
<protein>
    <recommendedName>
        <fullName evidence="5">Biotin transporter BioY</fullName>
    </recommendedName>
</protein>
<evidence type="ECO:0000313" key="4">
    <source>
        <dbReference type="Proteomes" id="UP000094795"/>
    </source>
</evidence>
<dbReference type="AlphaFoldDB" id="A0A1C1YSH1"/>
<feature type="compositionally biased region" description="Basic and acidic residues" evidence="1">
    <location>
        <begin position="217"/>
        <end position="228"/>
    </location>
</feature>
<keyword evidence="4" id="KW-1185">Reference proteome</keyword>
<dbReference type="RefSeq" id="WP_066182657.1">
    <property type="nucleotide sequence ID" value="NZ_LQZT01000042.1"/>
</dbReference>
<dbReference type="STRING" id="1480615.AWJ14_20440"/>
<sequence>MTGMEAAIRGALDKAGIPGAQARRRIYDSARGALDRSLERQGVTDPGQIDEHRHRLEALIASIEAEWAAPGEASTAAPGVSAVPVEPAITRPEPPISGFTAAPEIRSPQPETPRSHAPQPDTGWPEADRPMTSRPPTSRPMTTRQEPGMGDRRAEPSWSHAAGPAAAPEIGPAVGPSGAPGAQPASPRAAAGPDASLDFVPDAHRSDPPAKAPGFTAERREPERRPEISPELDAGQVRATKPAKPAKPAKAAKAGRGRDRKKPRGVFAGLFSTAVMVSFLGMGIWWAVDSGLFMTAAERDTSVPNPPPSFSRDDFAGGPRQLNPGSGFSGDWSNVFTPGRDGTPQPRSSAEASLVDQPEGTALRIVSRNGGADGEVLVPLGADVMQALAGRKSMLALTVRSASPDTTQIYVKCQFSVLGECGRHRFDVSYDTTDVLFTLDYDRALAPNEGGNLIINSDISGGGKGIDLLAVRIRPLG</sequence>
<evidence type="ECO:0008006" key="5">
    <source>
        <dbReference type="Google" id="ProtNLM"/>
    </source>
</evidence>
<feature type="compositionally biased region" description="Basic residues" evidence="1">
    <location>
        <begin position="253"/>
        <end position="263"/>
    </location>
</feature>
<dbReference type="EMBL" id="LQZT01000042">
    <property type="protein sequence ID" value="OCW56444.1"/>
    <property type="molecule type" value="Genomic_DNA"/>
</dbReference>